<dbReference type="NCBIfam" id="TIGR03918">
    <property type="entry name" value="GTP_HydF"/>
    <property type="match status" value="1"/>
</dbReference>
<dbReference type="GO" id="GO:0030488">
    <property type="term" value="P:tRNA methylation"/>
    <property type="evidence" value="ECO:0007669"/>
    <property type="project" value="TreeGrafter"/>
</dbReference>
<evidence type="ECO:0000259" key="3">
    <source>
        <dbReference type="Pfam" id="PF01926"/>
    </source>
</evidence>
<dbReference type="PANTHER" id="PTHR42714">
    <property type="entry name" value="TRNA MODIFICATION GTPASE GTPBP3"/>
    <property type="match status" value="1"/>
</dbReference>
<reference evidence="6" key="1">
    <citation type="submission" date="2020-08" db="EMBL/GenBank/DDBJ databases">
        <title>Genome public.</title>
        <authorList>
            <person name="Liu C."/>
            <person name="Sun Q."/>
        </authorList>
    </citation>
    <scope>NUCLEOTIDE SEQUENCE</scope>
    <source>
        <strain evidence="6">NSJ-50</strain>
    </source>
</reference>
<proteinExistence type="predicted"/>
<evidence type="ECO:0000256" key="2">
    <source>
        <dbReference type="ARBA" id="ARBA00023134"/>
    </source>
</evidence>
<dbReference type="Gene3D" id="3.40.50.11410">
    <property type="match status" value="1"/>
</dbReference>
<evidence type="ECO:0000256" key="1">
    <source>
        <dbReference type="ARBA" id="ARBA00022741"/>
    </source>
</evidence>
<evidence type="ECO:0000259" key="4">
    <source>
        <dbReference type="Pfam" id="PF18128"/>
    </source>
</evidence>
<dbReference type="Pfam" id="PF01926">
    <property type="entry name" value="MMR_HSR1"/>
    <property type="match status" value="1"/>
</dbReference>
<dbReference type="AlphaFoldDB" id="A0A926ITA0"/>
<dbReference type="InterPro" id="IPR041606">
    <property type="entry name" value="HydF_dimer"/>
</dbReference>
<dbReference type="Gene3D" id="3.40.50.300">
    <property type="entry name" value="P-loop containing nucleotide triphosphate hydrolases"/>
    <property type="match status" value="1"/>
</dbReference>
<gene>
    <name evidence="6" type="primary">hydF</name>
    <name evidence="6" type="ORF">H8706_01415</name>
</gene>
<dbReference type="InterPro" id="IPR005225">
    <property type="entry name" value="Small_GTP-bd"/>
</dbReference>
<dbReference type="RefSeq" id="WP_178348486.1">
    <property type="nucleotide sequence ID" value="NZ_JACRTE010000001.1"/>
</dbReference>
<dbReference type="NCBIfam" id="TIGR00231">
    <property type="entry name" value="small_GTP"/>
    <property type="match status" value="1"/>
</dbReference>
<dbReference type="InterPro" id="IPR027417">
    <property type="entry name" value="P-loop_NTPase"/>
</dbReference>
<dbReference type="Proteomes" id="UP000647416">
    <property type="component" value="Unassembled WGS sequence"/>
</dbReference>
<name>A0A926ITA0_9FIRM</name>
<dbReference type="SUPFAM" id="SSF52540">
    <property type="entry name" value="P-loop containing nucleoside triphosphate hydrolases"/>
    <property type="match status" value="1"/>
</dbReference>
<feature type="domain" description="Hydrogen maturase F dimerization" evidence="4">
    <location>
        <begin position="182"/>
        <end position="279"/>
    </location>
</feature>
<protein>
    <submittedName>
        <fullName evidence="6">[FeFe] hydrogenase H-cluster maturation GTPase HydF</fullName>
    </submittedName>
</protein>
<dbReference type="Gene3D" id="3.40.50.11420">
    <property type="match status" value="1"/>
</dbReference>
<keyword evidence="7" id="KW-1185">Reference proteome</keyword>
<dbReference type="InterPro" id="IPR023873">
    <property type="entry name" value="FeFe-hyd_GTPase_HydF"/>
</dbReference>
<evidence type="ECO:0000313" key="6">
    <source>
        <dbReference type="EMBL" id="MBC8595528.1"/>
    </source>
</evidence>
<dbReference type="CDD" id="cd00880">
    <property type="entry name" value="Era_like"/>
    <property type="match status" value="1"/>
</dbReference>
<organism evidence="6 7">
    <name type="scientific">Qingrenia yutianensis</name>
    <dbReference type="NCBI Taxonomy" id="2763676"/>
    <lineage>
        <taxon>Bacteria</taxon>
        <taxon>Bacillati</taxon>
        <taxon>Bacillota</taxon>
        <taxon>Clostridia</taxon>
        <taxon>Eubacteriales</taxon>
        <taxon>Oscillospiraceae</taxon>
        <taxon>Qingrenia</taxon>
    </lineage>
</organism>
<dbReference type="PANTHER" id="PTHR42714:SF6">
    <property type="entry name" value="TRANSLATION INITIATION FACTOR IF-2"/>
    <property type="match status" value="1"/>
</dbReference>
<dbReference type="GO" id="GO:0005525">
    <property type="term" value="F:GTP binding"/>
    <property type="evidence" value="ECO:0007669"/>
    <property type="project" value="UniProtKB-KW"/>
</dbReference>
<dbReference type="InterPro" id="IPR006073">
    <property type="entry name" value="GTP-bd"/>
</dbReference>
<evidence type="ECO:0000313" key="7">
    <source>
        <dbReference type="Proteomes" id="UP000647416"/>
    </source>
</evidence>
<dbReference type="EMBL" id="JACRTE010000001">
    <property type="protein sequence ID" value="MBC8595528.1"/>
    <property type="molecule type" value="Genomic_DNA"/>
</dbReference>
<dbReference type="GO" id="GO:0005737">
    <property type="term" value="C:cytoplasm"/>
    <property type="evidence" value="ECO:0007669"/>
    <property type="project" value="TreeGrafter"/>
</dbReference>
<dbReference type="GO" id="GO:0002098">
    <property type="term" value="P:tRNA wobble uridine modification"/>
    <property type="evidence" value="ECO:0007669"/>
    <property type="project" value="TreeGrafter"/>
</dbReference>
<comment type="caution">
    <text evidence="6">The sequence shown here is derived from an EMBL/GenBank/DDBJ whole genome shotgun (WGS) entry which is preliminary data.</text>
</comment>
<keyword evidence="2" id="KW-0342">GTP-binding</keyword>
<evidence type="ECO:0000259" key="5">
    <source>
        <dbReference type="Pfam" id="PF18133"/>
    </source>
</evidence>
<sequence>MADLNSTPSANRIQIAFFGKRNSGKSSLINALANQEISIVSDVLGTTTDPVHKALEIFPIGPCTLIDTAGFDDVGELGKLRIEKTKKVLAKADIALVVISADETDFASYSEWFDEIKAKKVNCLCVINKSDLCADTAKIESMLKEKDVDFVKISAQKRENLPLLFEKIIKISPKDFDEITITGNLVNEGDSVLLVAPQDIEAPKGRLILPQVQTIRELLDKKAVVTVVTAEKMQSALDALKKAPNLIICDSQAFKQVYDLAPKESVLTSFSILFANYKGDIEEFKKGASAIDKLNENSRVLIAEACSHTTLDGDIAKVKIPKMLRKKAGESLEIDFCSGVNFNLDKKYDLVIHCGGCMFNRSHILSRIAMCKEKNIPITNFGITIAKLTGILDMVELHNR</sequence>
<dbReference type="Pfam" id="PF18133">
    <property type="entry name" value="HydF_tetramer"/>
    <property type="match status" value="1"/>
</dbReference>
<accession>A0A926ITA0</accession>
<dbReference type="InterPro" id="IPR040644">
    <property type="entry name" value="HydF_tetramer"/>
</dbReference>
<feature type="domain" description="G" evidence="3">
    <location>
        <begin position="14"/>
        <end position="129"/>
    </location>
</feature>
<keyword evidence="1" id="KW-0547">Nucleotide-binding</keyword>
<dbReference type="Pfam" id="PF18128">
    <property type="entry name" value="HydF_dimer"/>
    <property type="match status" value="1"/>
</dbReference>
<feature type="domain" description="Hydrogen maturase F tetramerization" evidence="5">
    <location>
        <begin position="283"/>
        <end position="393"/>
    </location>
</feature>